<dbReference type="AlphaFoldDB" id="A0A5M6BQF7"/>
<dbReference type="InterPro" id="IPR036249">
    <property type="entry name" value="Thioredoxin-like_sf"/>
</dbReference>
<dbReference type="InterPro" id="IPR004045">
    <property type="entry name" value="Glutathione_S-Trfase_N"/>
</dbReference>
<evidence type="ECO:0000313" key="3">
    <source>
        <dbReference type="EMBL" id="WWD20500.1"/>
    </source>
</evidence>
<dbReference type="Proteomes" id="UP000322225">
    <property type="component" value="Chromosome 9"/>
</dbReference>
<dbReference type="GO" id="GO:0004364">
    <property type="term" value="F:glutathione transferase activity"/>
    <property type="evidence" value="ECO:0007669"/>
    <property type="project" value="UniProtKB-EC"/>
</dbReference>
<dbReference type="KEGG" id="ksn:43591982"/>
<proteinExistence type="predicted"/>
<accession>A0A5M6BQF7</accession>
<dbReference type="EMBL" id="CP144059">
    <property type="protein sequence ID" value="WWD20500.1"/>
    <property type="molecule type" value="Genomic_DNA"/>
</dbReference>
<dbReference type="GO" id="GO:0005737">
    <property type="term" value="C:cytoplasm"/>
    <property type="evidence" value="ECO:0007669"/>
    <property type="project" value="TreeGrafter"/>
</dbReference>
<evidence type="ECO:0000256" key="1">
    <source>
        <dbReference type="ARBA" id="ARBA00012452"/>
    </source>
</evidence>
<dbReference type="RefSeq" id="XP_031857895.1">
    <property type="nucleotide sequence ID" value="XM_032007811.1"/>
</dbReference>
<keyword evidence="4" id="KW-1185">Reference proteome</keyword>
<dbReference type="SUPFAM" id="SSF47616">
    <property type="entry name" value="GST C-terminal domain-like"/>
    <property type="match status" value="1"/>
</dbReference>
<dbReference type="InterPro" id="IPR010987">
    <property type="entry name" value="Glutathione-S-Trfase_C-like"/>
</dbReference>
<name>A0A5M6BQF7_9TREE</name>
<dbReference type="GO" id="GO:0006749">
    <property type="term" value="P:glutathione metabolic process"/>
    <property type="evidence" value="ECO:0007669"/>
    <property type="project" value="TreeGrafter"/>
</dbReference>
<dbReference type="InterPro" id="IPR036282">
    <property type="entry name" value="Glutathione-S-Trfase_C_sf"/>
</dbReference>
<dbReference type="GeneID" id="43591982"/>
<dbReference type="PANTHER" id="PTHR43900">
    <property type="entry name" value="GLUTATHIONE S-TRANSFERASE RHO"/>
    <property type="match status" value="1"/>
</dbReference>
<reference evidence="3" key="2">
    <citation type="submission" date="2024-01" db="EMBL/GenBank/DDBJ databases">
        <title>Comparative genomics of Cryptococcus and Kwoniella reveals pathogenesis evolution and contrasting modes of karyotype evolution via chromosome fusion or intercentromeric recombination.</title>
        <authorList>
            <person name="Coelho M.A."/>
            <person name="David-Palma M."/>
            <person name="Shea T."/>
            <person name="Bowers K."/>
            <person name="McGinley-Smith S."/>
            <person name="Mohammad A.W."/>
            <person name="Gnirke A."/>
            <person name="Yurkov A.M."/>
            <person name="Nowrousian M."/>
            <person name="Sun S."/>
            <person name="Cuomo C.A."/>
            <person name="Heitman J."/>
        </authorList>
    </citation>
    <scope>NUCLEOTIDE SEQUENCE</scope>
    <source>
        <strain evidence="3">CBS 12478</strain>
    </source>
</reference>
<dbReference type="PROSITE" id="PS50405">
    <property type="entry name" value="GST_CTER"/>
    <property type="match status" value="1"/>
</dbReference>
<keyword evidence="2" id="KW-0808">Transferase</keyword>
<dbReference type="SUPFAM" id="SSF52833">
    <property type="entry name" value="Thioredoxin-like"/>
    <property type="match status" value="1"/>
</dbReference>
<dbReference type="PROSITE" id="PS50404">
    <property type="entry name" value="GST_NTER"/>
    <property type="match status" value="1"/>
</dbReference>
<evidence type="ECO:0000313" key="4">
    <source>
        <dbReference type="Proteomes" id="UP000322225"/>
    </source>
</evidence>
<dbReference type="Gene3D" id="3.40.30.10">
    <property type="entry name" value="Glutaredoxin"/>
    <property type="match status" value="1"/>
</dbReference>
<dbReference type="PANTHER" id="PTHR43900:SF3">
    <property type="entry name" value="GLUTATHIONE S-TRANSFERASE RHO"/>
    <property type="match status" value="1"/>
</dbReference>
<evidence type="ECO:0000256" key="2">
    <source>
        <dbReference type="ARBA" id="ARBA00022679"/>
    </source>
</evidence>
<dbReference type="Gene3D" id="1.20.1050.10">
    <property type="match status" value="1"/>
</dbReference>
<dbReference type="OrthoDB" id="249703at2759"/>
<dbReference type="Pfam" id="PF13417">
    <property type="entry name" value="GST_N_3"/>
    <property type="match status" value="1"/>
</dbReference>
<dbReference type="EC" id="2.5.1.18" evidence="1"/>
<dbReference type="GO" id="GO:0043295">
    <property type="term" value="F:glutathione binding"/>
    <property type="evidence" value="ECO:0007669"/>
    <property type="project" value="TreeGrafter"/>
</dbReference>
<reference evidence="3" key="1">
    <citation type="submission" date="2017-08" db="EMBL/GenBank/DDBJ databases">
        <authorList>
            <person name="Cuomo C."/>
            <person name="Billmyre B."/>
            <person name="Heitman J."/>
        </authorList>
    </citation>
    <scope>NUCLEOTIDE SEQUENCE</scope>
    <source>
        <strain evidence="3">CBS 12478</strain>
    </source>
</reference>
<protein>
    <recommendedName>
        <fullName evidence="1">glutathione transferase</fullName>
        <ecNumber evidence="1">2.5.1.18</ecNumber>
    </recommendedName>
</protein>
<organism evidence="3 4">
    <name type="scientific">Kwoniella shandongensis</name>
    <dbReference type="NCBI Taxonomy" id="1734106"/>
    <lineage>
        <taxon>Eukaryota</taxon>
        <taxon>Fungi</taxon>
        <taxon>Dikarya</taxon>
        <taxon>Basidiomycota</taxon>
        <taxon>Agaricomycotina</taxon>
        <taxon>Tremellomycetes</taxon>
        <taxon>Tremellales</taxon>
        <taxon>Cryptococcaceae</taxon>
        <taxon>Kwoniella</taxon>
    </lineage>
</organism>
<gene>
    <name evidence="3" type="ORF">CI109_104976</name>
</gene>
<sequence length="266" mass="30608">MVFVLHGHIESLYTRLVLICVGEMGLIDTPQFEFRHVEWNEIFDSTDDEFDFKASPLKRIPWFEDTENGLRLYESRSIAKYIAQKTNSPLIPELSDPEGFATFDMACSIELGDFFFNCYSICRQLFINPVFNSLPPNKDVLDCYKTTFEKTLKNYDRLLATRPFVAGEKMTIVDLFHLPFGYMAAQSGGHPTLAKATQPFPIQLDQYVPARPPSTKSDSVSEPSQYPNVERWWSTLTALPSFKRVNDEFEKSIVTMLQKQGKRDQN</sequence>